<proteinExistence type="predicted"/>
<gene>
    <name evidence="1" type="ORF">POCTA_138.1.T1240009</name>
</gene>
<dbReference type="Proteomes" id="UP000683925">
    <property type="component" value="Unassembled WGS sequence"/>
</dbReference>
<keyword evidence="2" id="KW-1185">Reference proteome</keyword>
<accession>A0A8S1XJC6</accession>
<evidence type="ECO:0000313" key="1">
    <source>
        <dbReference type="EMBL" id="CAD8201281.1"/>
    </source>
</evidence>
<organism evidence="1 2">
    <name type="scientific">Paramecium octaurelia</name>
    <dbReference type="NCBI Taxonomy" id="43137"/>
    <lineage>
        <taxon>Eukaryota</taxon>
        <taxon>Sar</taxon>
        <taxon>Alveolata</taxon>
        <taxon>Ciliophora</taxon>
        <taxon>Intramacronucleata</taxon>
        <taxon>Oligohymenophorea</taxon>
        <taxon>Peniculida</taxon>
        <taxon>Parameciidae</taxon>
        <taxon>Paramecium</taxon>
    </lineage>
</organism>
<reference evidence="1" key="1">
    <citation type="submission" date="2021-01" db="EMBL/GenBank/DDBJ databases">
        <authorList>
            <consortium name="Genoscope - CEA"/>
            <person name="William W."/>
        </authorList>
    </citation>
    <scope>NUCLEOTIDE SEQUENCE</scope>
</reference>
<comment type="caution">
    <text evidence="1">The sequence shown here is derived from an EMBL/GenBank/DDBJ whole genome shotgun (WGS) entry which is preliminary data.</text>
</comment>
<dbReference type="AlphaFoldDB" id="A0A8S1XJC6"/>
<protein>
    <submittedName>
        <fullName evidence="1">Uncharacterized protein</fullName>
    </submittedName>
</protein>
<evidence type="ECO:0000313" key="2">
    <source>
        <dbReference type="Proteomes" id="UP000683925"/>
    </source>
</evidence>
<sequence>MQYQNLTSISICKIYLLSQQSRNLISKIDLNLQIKCKDLDIILIGTVIQIYLFKQVKMIQKQAAHAKMIQNKIINVKQPDTFQLLKRMVCNRSNISKSKIFALIIVYHNNHFPNWTVQQSLFDEKNQQFRITNFTFLIPFYTQPYLFRLSKHRIAKIMISKTNIKLSLQISLLKAKNCCSLIQMTQHYLILQQQIFGTYQMIHFIQICLRYF</sequence>
<name>A0A8S1XJC6_PAROT</name>
<dbReference type="EMBL" id="CAJJDP010000124">
    <property type="protein sequence ID" value="CAD8201281.1"/>
    <property type="molecule type" value="Genomic_DNA"/>
</dbReference>